<feature type="non-terminal residue" evidence="1">
    <location>
        <position position="1"/>
    </location>
</feature>
<evidence type="ECO:0000313" key="2">
    <source>
        <dbReference type="Proteomes" id="UP000008367"/>
    </source>
</evidence>
<feature type="non-terminal residue" evidence="1">
    <location>
        <position position="67"/>
    </location>
</feature>
<organism evidence="1 2">
    <name type="scientific">Vibrio harveyi</name>
    <name type="common">Beneckea harveyi</name>
    <dbReference type="NCBI Taxonomy" id="669"/>
    <lineage>
        <taxon>Bacteria</taxon>
        <taxon>Pseudomonadati</taxon>
        <taxon>Pseudomonadota</taxon>
        <taxon>Gammaproteobacteria</taxon>
        <taxon>Vibrionales</taxon>
        <taxon>Vibrionaceae</taxon>
        <taxon>Vibrio</taxon>
    </lineage>
</organism>
<dbReference type="EMBL" id="AJSR01001538">
    <property type="protein sequence ID" value="EKM30678.1"/>
    <property type="molecule type" value="Genomic_DNA"/>
</dbReference>
<reference evidence="1 2" key="1">
    <citation type="submission" date="2012-10" db="EMBL/GenBank/DDBJ databases">
        <title>Genome sequence of Vibrio Cholerae HENC-02.</title>
        <authorList>
            <person name="Eppinger M."/>
            <person name="Hasan N.A."/>
            <person name="Sengamalay N."/>
            <person name="Hine E."/>
            <person name="Su Q."/>
            <person name="Daugherty S.C."/>
            <person name="Young S."/>
            <person name="Sadzewicz L."/>
            <person name="Tallon L."/>
            <person name="Cebula T.A."/>
            <person name="Ravel J."/>
            <person name="Colwell R.R."/>
        </authorList>
    </citation>
    <scope>NUCLEOTIDE SEQUENCE [LARGE SCALE GENOMIC DNA]</scope>
    <source>
        <strain evidence="1 2">HENC-02</strain>
    </source>
</reference>
<dbReference type="Proteomes" id="UP000008367">
    <property type="component" value="Unassembled WGS sequence"/>
</dbReference>
<evidence type="ECO:0000313" key="1">
    <source>
        <dbReference type="EMBL" id="EKM30678.1"/>
    </source>
</evidence>
<name>A0A454CWA2_VIBHA</name>
<sequence>EALDNPEETWFEAIIKPVESLQDDESWVIWSVRDVTKTHLLEKRLKELSETDELTGVMNRRAFLTSL</sequence>
<dbReference type="AlphaFoldDB" id="A0A454CWA2"/>
<comment type="caution">
    <text evidence="1">The sequence shown here is derived from an EMBL/GenBank/DDBJ whole genome shotgun (WGS) entry which is preliminary data.</text>
</comment>
<protein>
    <submittedName>
        <fullName evidence="1">Sensory box/ggdef family domain protein</fullName>
    </submittedName>
</protein>
<gene>
    <name evidence="1" type="ORF">VCHENC02_3609</name>
</gene>
<accession>A0A454CWA2</accession>
<proteinExistence type="predicted"/>